<evidence type="ECO:0000313" key="2">
    <source>
        <dbReference type="Proteomes" id="UP001605036"/>
    </source>
</evidence>
<dbReference type="Proteomes" id="UP001605036">
    <property type="component" value="Unassembled WGS sequence"/>
</dbReference>
<name>A0ABD1XI89_9MARC</name>
<reference evidence="1 2" key="1">
    <citation type="submission" date="2024-09" db="EMBL/GenBank/DDBJ databases">
        <title>Chromosome-scale assembly of Riccia fluitans.</title>
        <authorList>
            <person name="Paukszto L."/>
            <person name="Sawicki J."/>
            <person name="Karawczyk K."/>
            <person name="Piernik-Szablinska J."/>
            <person name="Szczecinska M."/>
            <person name="Mazdziarz M."/>
        </authorList>
    </citation>
    <scope>NUCLEOTIDE SEQUENCE [LARGE SCALE GENOMIC DNA]</scope>
    <source>
        <strain evidence="1">Rf_01</strain>
        <tissue evidence="1">Aerial parts of the thallus</tissue>
    </source>
</reference>
<gene>
    <name evidence="1" type="ORF">R1flu_017237</name>
</gene>
<protein>
    <submittedName>
        <fullName evidence="1">Uncharacterized protein</fullName>
    </submittedName>
</protein>
<keyword evidence="2" id="KW-1185">Reference proteome</keyword>
<dbReference type="EMBL" id="JBHFFA010000053">
    <property type="protein sequence ID" value="KAL2603130.1"/>
    <property type="molecule type" value="Genomic_DNA"/>
</dbReference>
<feature type="non-terminal residue" evidence="1">
    <location>
        <position position="1"/>
    </location>
</feature>
<organism evidence="1 2">
    <name type="scientific">Riccia fluitans</name>
    <dbReference type="NCBI Taxonomy" id="41844"/>
    <lineage>
        <taxon>Eukaryota</taxon>
        <taxon>Viridiplantae</taxon>
        <taxon>Streptophyta</taxon>
        <taxon>Embryophyta</taxon>
        <taxon>Marchantiophyta</taxon>
        <taxon>Marchantiopsida</taxon>
        <taxon>Marchantiidae</taxon>
        <taxon>Marchantiales</taxon>
        <taxon>Ricciaceae</taxon>
        <taxon>Riccia</taxon>
    </lineage>
</organism>
<comment type="caution">
    <text evidence="1">The sequence shown here is derived from an EMBL/GenBank/DDBJ whole genome shotgun (WGS) entry which is preliminary data.</text>
</comment>
<dbReference type="AlphaFoldDB" id="A0ABD1XI89"/>
<evidence type="ECO:0000313" key="1">
    <source>
        <dbReference type="EMBL" id="KAL2603130.1"/>
    </source>
</evidence>
<sequence>QQGSIPYWMSIMEETMCRYCEDLQILQQMMNAHGKILQQLLALAHLQAKAGVGLQHAVEDTGEYKSELVDAVDRETPLCETMATFPVVGKLHDSQDYGETSQHSQEPVVPKESTLIVDLGI</sequence>
<proteinExistence type="predicted"/>
<accession>A0ABD1XI89</accession>